<comment type="similarity">
    <text evidence="2 6">Belongs to the FliS family.</text>
</comment>
<sequence>MINHPFQKYQDQSVQTATPERLLLMLFEGAMRFCKEAIIGINKMDIQLANDKIIRVQNIINELIITLDRDKGGDIAENLLAIYNYINQRLVEANIKKDPIILEEVFDHVKSLYEAFREAAQSIRVQTGTSGTNA</sequence>
<dbReference type="Gene3D" id="1.20.120.340">
    <property type="entry name" value="Flagellar protein FliS"/>
    <property type="match status" value="1"/>
</dbReference>
<gene>
    <name evidence="7" type="primary">fliS</name>
    <name evidence="7" type="ORF">ACFO8Q_12895</name>
</gene>
<organism evidence="7 8">
    <name type="scientific">Effusibacillus consociatus</name>
    <dbReference type="NCBI Taxonomy" id="1117041"/>
    <lineage>
        <taxon>Bacteria</taxon>
        <taxon>Bacillati</taxon>
        <taxon>Bacillota</taxon>
        <taxon>Bacilli</taxon>
        <taxon>Bacillales</taxon>
        <taxon>Alicyclobacillaceae</taxon>
        <taxon>Effusibacillus</taxon>
    </lineage>
</organism>
<proteinExistence type="inferred from homology"/>
<keyword evidence="8" id="KW-1185">Reference proteome</keyword>
<dbReference type="NCBIfam" id="TIGR00208">
    <property type="entry name" value="fliS"/>
    <property type="match status" value="1"/>
</dbReference>
<evidence type="ECO:0000313" key="8">
    <source>
        <dbReference type="Proteomes" id="UP001596002"/>
    </source>
</evidence>
<evidence type="ECO:0000256" key="3">
    <source>
        <dbReference type="ARBA" id="ARBA00022490"/>
    </source>
</evidence>
<evidence type="ECO:0000313" key="7">
    <source>
        <dbReference type="EMBL" id="MFC4768245.1"/>
    </source>
</evidence>
<keyword evidence="7" id="KW-0966">Cell projection</keyword>
<dbReference type="EMBL" id="JBHSHC010000098">
    <property type="protein sequence ID" value="MFC4768245.1"/>
    <property type="molecule type" value="Genomic_DNA"/>
</dbReference>
<keyword evidence="7" id="KW-0969">Cilium</keyword>
<dbReference type="PANTHER" id="PTHR34773">
    <property type="entry name" value="FLAGELLAR SECRETION CHAPERONE FLIS"/>
    <property type="match status" value="1"/>
</dbReference>
<evidence type="ECO:0000256" key="4">
    <source>
        <dbReference type="ARBA" id="ARBA00022795"/>
    </source>
</evidence>
<dbReference type="CDD" id="cd16098">
    <property type="entry name" value="FliS"/>
    <property type="match status" value="1"/>
</dbReference>
<comment type="subcellular location">
    <subcellularLocation>
        <location evidence="1 6">Cytoplasm</location>
        <location evidence="1 6">Cytosol</location>
    </subcellularLocation>
</comment>
<keyword evidence="7" id="KW-0282">Flagellum</keyword>
<reference evidence="8" key="1">
    <citation type="journal article" date="2019" name="Int. J. Syst. Evol. Microbiol.">
        <title>The Global Catalogue of Microorganisms (GCM) 10K type strain sequencing project: providing services to taxonomists for standard genome sequencing and annotation.</title>
        <authorList>
            <consortium name="The Broad Institute Genomics Platform"/>
            <consortium name="The Broad Institute Genome Sequencing Center for Infectious Disease"/>
            <person name="Wu L."/>
            <person name="Ma J."/>
        </authorList>
    </citation>
    <scope>NUCLEOTIDE SEQUENCE [LARGE SCALE GENOMIC DNA]</scope>
    <source>
        <strain evidence="8">WYCCWR 12678</strain>
    </source>
</reference>
<comment type="caution">
    <text evidence="7">The sequence shown here is derived from an EMBL/GenBank/DDBJ whole genome shotgun (WGS) entry which is preliminary data.</text>
</comment>
<dbReference type="PANTHER" id="PTHR34773:SF1">
    <property type="entry name" value="FLAGELLAR SECRETION CHAPERONE FLIS"/>
    <property type="match status" value="1"/>
</dbReference>
<evidence type="ECO:0000256" key="5">
    <source>
        <dbReference type="ARBA" id="ARBA00023186"/>
    </source>
</evidence>
<dbReference type="PIRSF" id="PIRSF039090">
    <property type="entry name" value="Flis"/>
    <property type="match status" value="1"/>
</dbReference>
<dbReference type="InterPro" id="IPR003713">
    <property type="entry name" value="FliS"/>
</dbReference>
<dbReference type="Pfam" id="PF02561">
    <property type="entry name" value="FliS"/>
    <property type="match status" value="1"/>
</dbReference>
<dbReference type="Proteomes" id="UP001596002">
    <property type="component" value="Unassembled WGS sequence"/>
</dbReference>
<evidence type="ECO:0000256" key="6">
    <source>
        <dbReference type="PIRNR" id="PIRNR039090"/>
    </source>
</evidence>
<accession>A0ABV9Q6J0</accession>
<name>A0ABV9Q6J0_9BACL</name>
<evidence type="ECO:0000256" key="1">
    <source>
        <dbReference type="ARBA" id="ARBA00004514"/>
    </source>
</evidence>
<dbReference type="InterPro" id="IPR036584">
    <property type="entry name" value="FliS_sf"/>
</dbReference>
<keyword evidence="5" id="KW-0143">Chaperone</keyword>
<keyword evidence="3 6" id="KW-0963">Cytoplasm</keyword>
<protein>
    <recommendedName>
        <fullName evidence="6">Flagellar secretion chaperone FliS</fullName>
    </recommendedName>
</protein>
<dbReference type="RefSeq" id="WP_380026194.1">
    <property type="nucleotide sequence ID" value="NZ_JBHSHC010000098.1"/>
</dbReference>
<dbReference type="SUPFAM" id="SSF101116">
    <property type="entry name" value="Flagellar export chaperone FliS"/>
    <property type="match status" value="1"/>
</dbReference>
<keyword evidence="4 6" id="KW-1005">Bacterial flagellum biogenesis</keyword>
<evidence type="ECO:0000256" key="2">
    <source>
        <dbReference type="ARBA" id="ARBA00008787"/>
    </source>
</evidence>